<dbReference type="InterPro" id="IPR010870">
    <property type="entry name" value="Porin_O/P"/>
</dbReference>
<evidence type="ECO:0000313" key="2">
    <source>
        <dbReference type="Proteomes" id="UP000483379"/>
    </source>
</evidence>
<dbReference type="EMBL" id="JAAIJQ010000050">
    <property type="protein sequence ID" value="NEV63403.1"/>
    <property type="molecule type" value="Genomic_DNA"/>
</dbReference>
<accession>A0A6M0K386</accession>
<name>A0A6M0K386_9GAMM</name>
<gene>
    <name evidence="1" type="ORF">G3446_16175</name>
</gene>
<dbReference type="Gene3D" id="2.40.160.10">
    <property type="entry name" value="Porin"/>
    <property type="match status" value="1"/>
</dbReference>
<keyword evidence="2" id="KW-1185">Reference proteome</keyword>
<reference evidence="1 2" key="1">
    <citation type="submission" date="2020-02" db="EMBL/GenBank/DDBJ databases">
        <title>Genome sequences of Thiorhodococcus mannitoliphagus and Thiorhodococcus minor, purple sulfur photosynthetic bacteria in the gammaproteobacterial family, Chromatiaceae.</title>
        <authorList>
            <person name="Aviles F.A."/>
            <person name="Meyer T.E."/>
            <person name="Kyndt J.A."/>
        </authorList>
    </citation>
    <scope>NUCLEOTIDE SEQUENCE [LARGE SCALE GENOMIC DNA]</scope>
    <source>
        <strain evidence="1 2">DSM 11518</strain>
    </source>
</reference>
<dbReference type="Proteomes" id="UP000483379">
    <property type="component" value="Unassembled WGS sequence"/>
</dbReference>
<protein>
    <submittedName>
        <fullName evidence="1">Porin</fullName>
    </submittedName>
</protein>
<organism evidence="1 2">
    <name type="scientific">Thiorhodococcus minor</name>
    <dbReference type="NCBI Taxonomy" id="57489"/>
    <lineage>
        <taxon>Bacteria</taxon>
        <taxon>Pseudomonadati</taxon>
        <taxon>Pseudomonadota</taxon>
        <taxon>Gammaproteobacteria</taxon>
        <taxon>Chromatiales</taxon>
        <taxon>Chromatiaceae</taxon>
        <taxon>Thiorhodococcus</taxon>
    </lineage>
</organism>
<dbReference type="InterPro" id="IPR023614">
    <property type="entry name" value="Porin_dom_sf"/>
</dbReference>
<dbReference type="AlphaFoldDB" id="A0A6M0K386"/>
<comment type="caution">
    <text evidence="1">The sequence shown here is derived from an EMBL/GenBank/DDBJ whole genome shotgun (WGS) entry which is preliminary data.</text>
</comment>
<dbReference type="Pfam" id="PF07396">
    <property type="entry name" value="Porin_O_P"/>
    <property type="match status" value="1"/>
</dbReference>
<sequence>MSASKHWGMMISTVVLFAATATAGEAEFYRLLEMLLQNGTLTQQQYDSLRGALDDDGVASEALEAEAPRVAVDTAGGLEVSTDDGAFSFGLGGRLMIDSAFYREDTNDLGDGTELRRTRLEAEGMLFSDYAYELGVDFAGSDADVKDAFIEYLGLWPATIRVGQFKEPFSLEELTSSKYMTFMERALPNALAPGRHIGIGLGSRGSGWTAAGGVFGESFDDDVSDEGDEGWGITGRVTYAPWREDRRALHFGAALSHRVPDETKEIELDTRPESHITDVRYLNTGRITDVSHLDLAGLEAAWVEGPFSLQGEYVAAAVDRGAGQSNLAFDGWYLYGSWLLTGESRNYKPKAGKFGRIRPIAPGGAWELALRYSSLDLNDDDVAGGRAGQMTVGLNWYLNAHTRLMANYIRVDNDANADDDGDVAGDDDPRIIQLRAQIDF</sequence>
<evidence type="ECO:0000313" key="1">
    <source>
        <dbReference type="EMBL" id="NEV63403.1"/>
    </source>
</evidence>
<proteinExistence type="predicted"/>
<dbReference type="SUPFAM" id="SSF56935">
    <property type="entry name" value="Porins"/>
    <property type="match status" value="1"/>
</dbReference>